<keyword evidence="2" id="KW-0479">Metal-binding</keyword>
<feature type="domain" description="Sulfatase N-terminal" evidence="6">
    <location>
        <begin position="29"/>
        <end position="354"/>
    </location>
</feature>
<dbReference type="InterPro" id="IPR000917">
    <property type="entry name" value="Sulfatase_N"/>
</dbReference>
<evidence type="ECO:0000256" key="1">
    <source>
        <dbReference type="ARBA" id="ARBA00008779"/>
    </source>
</evidence>
<dbReference type="SUPFAM" id="SSF53649">
    <property type="entry name" value="Alkaline phosphatase-like"/>
    <property type="match status" value="1"/>
</dbReference>
<keyword evidence="3" id="KW-0378">Hydrolase</keyword>
<accession>A0ABZ0GS22</accession>
<dbReference type="Gene3D" id="3.40.720.10">
    <property type="entry name" value="Alkaline Phosphatase, subunit A"/>
    <property type="match status" value="1"/>
</dbReference>
<protein>
    <submittedName>
        <fullName evidence="7">Sulfatase</fullName>
    </submittedName>
</protein>
<dbReference type="PROSITE" id="PS00149">
    <property type="entry name" value="SULFATASE_2"/>
    <property type="match status" value="1"/>
</dbReference>
<proteinExistence type="inferred from homology"/>
<evidence type="ECO:0000256" key="4">
    <source>
        <dbReference type="ARBA" id="ARBA00022837"/>
    </source>
</evidence>
<comment type="similarity">
    <text evidence="1">Belongs to the sulfatase family.</text>
</comment>
<keyword evidence="5" id="KW-0732">Signal</keyword>
<reference evidence="7 8" key="1">
    <citation type="submission" date="2023-09" db="EMBL/GenBank/DDBJ databases">
        <authorList>
            <person name="Qi X."/>
        </authorList>
    </citation>
    <scope>NUCLEOTIDE SEQUENCE [LARGE SCALE GENOMIC DNA]</scope>
    <source>
        <strain evidence="7 8">S1-1</strain>
    </source>
</reference>
<evidence type="ECO:0000256" key="3">
    <source>
        <dbReference type="ARBA" id="ARBA00022801"/>
    </source>
</evidence>
<feature type="chain" id="PRO_5045505911" evidence="5">
    <location>
        <begin position="22"/>
        <end position="461"/>
    </location>
</feature>
<evidence type="ECO:0000256" key="5">
    <source>
        <dbReference type="SAM" id="SignalP"/>
    </source>
</evidence>
<name>A0ABZ0GS22_9GAMM</name>
<evidence type="ECO:0000313" key="8">
    <source>
        <dbReference type="Proteomes" id="UP001301442"/>
    </source>
</evidence>
<organism evidence="7 8">
    <name type="scientific">Thalassotalea fonticola</name>
    <dbReference type="NCBI Taxonomy" id="3065649"/>
    <lineage>
        <taxon>Bacteria</taxon>
        <taxon>Pseudomonadati</taxon>
        <taxon>Pseudomonadota</taxon>
        <taxon>Gammaproteobacteria</taxon>
        <taxon>Alteromonadales</taxon>
        <taxon>Colwelliaceae</taxon>
        <taxon>Thalassotalea</taxon>
    </lineage>
</organism>
<dbReference type="RefSeq" id="WP_348396969.1">
    <property type="nucleotide sequence ID" value="NZ_CP136600.1"/>
</dbReference>
<dbReference type="Proteomes" id="UP001301442">
    <property type="component" value="Chromosome"/>
</dbReference>
<dbReference type="PROSITE" id="PS00523">
    <property type="entry name" value="SULFATASE_1"/>
    <property type="match status" value="1"/>
</dbReference>
<dbReference type="EMBL" id="CP136600">
    <property type="protein sequence ID" value="WOH38196.1"/>
    <property type="molecule type" value="Genomic_DNA"/>
</dbReference>
<evidence type="ECO:0000313" key="7">
    <source>
        <dbReference type="EMBL" id="WOH38196.1"/>
    </source>
</evidence>
<dbReference type="PANTHER" id="PTHR42693">
    <property type="entry name" value="ARYLSULFATASE FAMILY MEMBER"/>
    <property type="match status" value="1"/>
</dbReference>
<keyword evidence="4" id="KW-0106">Calcium</keyword>
<evidence type="ECO:0000259" key="6">
    <source>
        <dbReference type="Pfam" id="PF00884"/>
    </source>
</evidence>
<gene>
    <name evidence="7" type="ORF">RI844_02880</name>
</gene>
<dbReference type="InterPro" id="IPR024607">
    <property type="entry name" value="Sulfatase_CS"/>
</dbReference>
<dbReference type="InterPro" id="IPR017850">
    <property type="entry name" value="Alkaline_phosphatase_core_sf"/>
</dbReference>
<dbReference type="CDD" id="cd16031">
    <property type="entry name" value="G6S_like"/>
    <property type="match status" value="1"/>
</dbReference>
<dbReference type="Pfam" id="PF00884">
    <property type="entry name" value="Sulfatase"/>
    <property type="match status" value="1"/>
</dbReference>
<feature type="signal peptide" evidence="5">
    <location>
        <begin position="1"/>
        <end position="21"/>
    </location>
</feature>
<dbReference type="InterPro" id="IPR050738">
    <property type="entry name" value="Sulfatase"/>
</dbReference>
<sequence length="461" mass="52503">MRKLLVLITLFMAAAPISVFATASVSKQPNIVFILADDHRWDYLSVMGHPFIKTPNIDSIAKDGVLFENAFVTSSLCSPSRASFLTGQYPQQHGVQNNFTVWDNNNVTYFEPLKAAGYNTAFIGKWHMPGVLPTLRGVDQFISFEHMGGQGAYTGTPYIVDGKKLKLDESPVPGVDIKGYITEDLTNFSLKFIENNQHKPFALYLSHKALHLPMEPPKHLAGHYDDEEVKLPKEADSWLAFADGNFKHFLWDPLEEKMKDYAETAVAMDQQIGLVLDKLDQLGLTDNTIVVFAGDNGYMWGEHRLIDKRWSYEESMRIPFIIRYPNGIKNPGRRSQEMLLNLDMAPTFLELAGIEVPEYMQGKSAVSVLDDSDETLRDAWLYKYYEDYPYPVPEQLAYRTKRYKLIEYKRGKKDDLFDLQNDPLEQINLIDEPNMQSIYQQLKAGLTEMEAEVSQPAAATK</sequence>
<dbReference type="PANTHER" id="PTHR42693:SF33">
    <property type="entry name" value="ARYLSULFATASE"/>
    <property type="match status" value="1"/>
</dbReference>
<evidence type="ECO:0000256" key="2">
    <source>
        <dbReference type="ARBA" id="ARBA00022723"/>
    </source>
</evidence>
<keyword evidence="8" id="KW-1185">Reference proteome</keyword>